<evidence type="ECO:0000313" key="3">
    <source>
        <dbReference type="Proteomes" id="UP001560267"/>
    </source>
</evidence>
<evidence type="ECO:0000259" key="1">
    <source>
        <dbReference type="Pfam" id="PF00156"/>
    </source>
</evidence>
<keyword evidence="2" id="KW-0808">Transferase</keyword>
<dbReference type="InterPro" id="IPR050137">
    <property type="entry name" value="PyrR_bifunctional"/>
</dbReference>
<reference evidence="2 3" key="1">
    <citation type="submission" date="2024-07" db="EMBL/GenBank/DDBJ databases">
        <title>Draft Genome Sequence of Ferrimicrobium acidiphilum Strain YE2023, Isolated from a Pulp of Bioleach Reactor.</title>
        <authorList>
            <person name="Elkina Y.A."/>
            <person name="Bulaeva A.G."/>
            <person name="Beletsky A.V."/>
            <person name="Mardanov A.V."/>
        </authorList>
    </citation>
    <scope>NUCLEOTIDE SEQUENCE [LARGE SCALE GENOMIC DNA]</scope>
    <source>
        <strain evidence="2 3">YE2023</strain>
    </source>
</reference>
<dbReference type="EC" id="2.4.2.9" evidence="2"/>
<dbReference type="Gene3D" id="3.40.50.2020">
    <property type="match status" value="1"/>
</dbReference>
<sequence length="176" mass="18946">MAQSSVVLDEAAVERAIARMAHEVLERLHIPPLASNTALSVVGVRTGGVWLGRRLSERLLEYAGVAISFSEVNISSFRDDRPRSAVVDAAGVDQRFPAEGGVVILVDDVIQSGRTARAALEAILSTYRPQLIQLAVLVDRGHRELPICPDYVGKNLPSALSEYVAVSPQGVTIHRA</sequence>
<keyword evidence="3" id="KW-1185">Reference proteome</keyword>
<gene>
    <name evidence="2" type="primary">pyrR</name>
    <name evidence="2" type="ORF">AB6A68_02555</name>
</gene>
<proteinExistence type="predicted"/>
<comment type="caution">
    <text evidence="2">The sequence shown here is derived from an EMBL/GenBank/DDBJ whole genome shotgun (WGS) entry which is preliminary data.</text>
</comment>
<dbReference type="Proteomes" id="UP001560267">
    <property type="component" value="Unassembled WGS sequence"/>
</dbReference>
<dbReference type="InterPro" id="IPR000836">
    <property type="entry name" value="PRTase_dom"/>
</dbReference>
<dbReference type="EMBL" id="JBFSHR010000005">
    <property type="protein sequence ID" value="MEX6428719.1"/>
    <property type="molecule type" value="Genomic_DNA"/>
</dbReference>
<organism evidence="2 3">
    <name type="scientific">Ferrimicrobium acidiphilum</name>
    <dbReference type="NCBI Taxonomy" id="121039"/>
    <lineage>
        <taxon>Bacteria</taxon>
        <taxon>Bacillati</taxon>
        <taxon>Actinomycetota</taxon>
        <taxon>Acidimicrobiia</taxon>
        <taxon>Acidimicrobiales</taxon>
        <taxon>Acidimicrobiaceae</taxon>
        <taxon>Ferrimicrobium</taxon>
    </lineage>
</organism>
<keyword evidence="2" id="KW-0328">Glycosyltransferase</keyword>
<name>A0ABV3XZJ2_9ACTN</name>
<dbReference type="PANTHER" id="PTHR11608:SF0">
    <property type="entry name" value="BIFUNCTIONAL PROTEIN PYRR"/>
    <property type="match status" value="1"/>
</dbReference>
<dbReference type="SUPFAM" id="SSF53271">
    <property type="entry name" value="PRTase-like"/>
    <property type="match status" value="1"/>
</dbReference>
<dbReference type="RefSeq" id="WP_298384661.1">
    <property type="nucleotide sequence ID" value="NZ_JBFSHR010000005.1"/>
</dbReference>
<dbReference type="GO" id="GO:0004845">
    <property type="term" value="F:uracil phosphoribosyltransferase activity"/>
    <property type="evidence" value="ECO:0007669"/>
    <property type="project" value="UniProtKB-EC"/>
</dbReference>
<protein>
    <submittedName>
        <fullName evidence="2">Bifunctional pyr operon transcriptional regulator/uracil phosphoribosyltransferase PyrR</fullName>
        <ecNumber evidence="2">2.4.2.9</ecNumber>
    </submittedName>
</protein>
<dbReference type="CDD" id="cd06223">
    <property type="entry name" value="PRTases_typeI"/>
    <property type="match status" value="1"/>
</dbReference>
<dbReference type="PANTHER" id="PTHR11608">
    <property type="entry name" value="BIFUNCTIONAL PROTEIN PYRR"/>
    <property type="match status" value="1"/>
</dbReference>
<accession>A0ABV3XZJ2</accession>
<evidence type="ECO:0000313" key="2">
    <source>
        <dbReference type="EMBL" id="MEX6428719.1"/>
    </source>
</evidence>
<feature type="domain" description="Phosphoribosyltransferase" evidence="1">
    <location>
        <begin position="7"/>
        <end position="154"/>
    </location>
</feature>
<dbReference type="InterPro" id="IPR029057">
    <property type="entry name" value="PRTase-like"/>
</dbReference>
<dbReference type="NCBIfam" id="NF003549">
    <property type="entry name" value="PRK05205.1-5"/>
    <property type="match status" value="1"/>
</dbReference>
<dbReference type="Pfam" id="PF00156">
    <property type="entry name" value="Pribosyltran"/>
    <property type="match status" value="1"/>
</dbReference>